<sequence length="81" mass="9386">MAKHTEHTSQNKSYMHAINLGKTYWKSKHCFTCQEDMLGVNQVFAEVPHLLAEVWLPRLLGARLHAEVCTRQTKGVRDHTR</sequence>
<organism evidence="1 2">
    <name type="scientific">Camellia sinensis</name>
    <name type="common">Tea plant</name>
    <name type="synonym">Thea sinensis</name>
    <dbReference type="NCBI Taxonomy" id="4442"/>
    <lineage>
        <taxon>Eukaryota</taxon>
        <taxon>Viridiplantae</taxon>
        <taxon>Streptophyta</taxon>
        <taxon>Embryophyta</taxon>
        <taxon>Tracheophyta</taxon>
        <taxon>Spermatophyta</taxon>
        <taxon>Magnoliopsida</taxon>
        <taxon>eudicotyledons</taxon>
        <taxon>Gunneridae</taxon>
        <taxon>Pentapetalae</taxon>
        <taxon>asterids</taxon>
        <taxon>Ericales</taxon>
        <taxon>Theaceae</taxon>
        <taxon>Camellia</taxon>
    </lineage>
</organism>
<proteinExistence type="predicted"/>
<keyword evidence="2" id="KW-1185">Reference proteome</keyword>
<dbReference type="AlphaFoldDB" id="A0A7J7FZU3"/>
<accession>A0A7J7FZU3</accession>
<reference evidence="2" key="1">
    <citation type="journal article" date="2020" name="Nat. Commun.">
        <title>Genome assembly of wild tea tree DASZ reveals pedigree and selection history of tea varieties.</title>
        <authorList>
            <person name="Zhang W."/>
            <person name="Zhang Y."/>
            <person name="Qiu H."/>
            <person name="Guo Y."/>
            <person name="Wan H."/>
            <person name="Zhang X."/>
            <person name="Scossa F."/>
            <person name="Alseekh S."/>
            <person name="Zhang Q."/>
            <person name="Wang P."/>
            <person name="Xu L."/>
            <person name="Schmidt M.H."/>
            <person name="Jia X."/>
            <person name="Li D."/>
            <person name="Zhu A."/>
            <person name="Guo F."/>
            <person name="Chen W."/>
            <person name="Ni D."/>
            <person name="Usadel B."/>
            <person name="Fernie A.R."/>
            <person name="Wen W."/>
        </authorList>
    </citation>
    <scope>NUCLEOTIDE SEQUENCE [LARGE SCALE GENOMIC DNA]</scope>
    <source>
        <strain evidence="2">cv. G240</strain>
    </source>
</reference>
<gene>
    <name evidence="1" type="ORF">HYC85_028665</name>
</gene>
<protein>
    <submittedName>
        <fullName evidence="1">Uncharacterized protein</fullName>
    </submittedName>
</protein>
<dbReference type="Proteomes" id="UP000593564">
    <property type="component" value="Unassembled WGS sequence"/>
</dbReference>
<evidence type="ECO:0000313" key="1">
    <source>
        <dbReference type="EMBL" id="KAF5932494.1"/>
    </source>
</evidence>
<comment type="caution">
    <text evidence="1">The sequence shown here is derived from an EMBL/GenBank/DDBJ whole genome shotgun (WGS) entry which is preliminary data.</text>
</comment>
<evidence type="ECO:0000313" key="2">
    <source>
        <dbReference type="Proteomes" id="UP000593564"/>
    </source>
</evidence>
<reference evidence="1 2" key="2">
    <citation type="submission" date="2020-07" db="EMBL/GenBank/DDBJ databases">
        <title>Genome assembly of wild tea tree DASZ reveals pedigree and selection history of tea varieties.</title>
        <authorList>
            <person name="Zhang W."/>
        </authorList>
    </citation>
    <scope>NUCLEOTIDE SEQUENCE [LARGE SCALE GENOMIC DNA]</scope>
    <source>
        <strain evidence="2">cv. G240</strain>
        <tissue evidence="1">Leaf</tissue>
    </source>
</reference>
<dbReference type="EMBL" id="JACBKZ010000014">
    <property type="protein sequence ID" value="KAF5932494.1"/>
    <property type="molecule type" value="Genomic_DNA"/>
</dbReference>
<name>A0A7J7FZU3_CAMSI</name>